<evidence type="ECO:0000256" key="7">
    <source>
        <dbReference type="ARBA" id="ARBA00023224"/>
    </source>
</evidence>
<evidence type="ECO:0000256" key="4">
    <source>
        <dbReference type="ARBA" id="ARBA00022989"/>
    </source>
</evidence>
<keyword evidence="3 8" id="KW-0812">Transmembrane</keyword>
<comment type="function">
    <text evidence="8">Gustatory receptor which mediates acceptance or avoidance behavior, depending on its substrates.</text>
</comment>
<protein>
    <recommendedName>
        <fullName evidence="8">Gustatory receptor</fullName>
    </recommendedName>
</protein>
<evidence type="ECO:0000256" key="2">
    <source>
        <dbReference type="ARBA" id="ARBA00022475"/>
    </source>
</evidence>
<keyword evidence="5 8" id="KW-0472">Membrane</keyword>
<evidence type="ECO:0000256" key="8">
    <source>
        <dbReference type="RuleBase" id="RU363108"/>
    </source>
</evidence>
<feature type="transmembrane region" description="Helical" evidence="8">
    <location>
        <begin position="148"/>
        <end position="173"/>
    </location>
</feature>
<keyword evidence="6 8" id="KW-0675">Receptor</keyword>
<reference evidence="9" key="2">
    <citation type="submission" date="2020-05" db="UniProtKB">
        <authorList>
            <consortium name="EnsemblMetazoa"/>
        </authorList>
    </citation>
    <scope>IDENTIFICATION</scope>
    <source>
        <strain evidence="9">ACHKN1017</strain>
    </source>
</reference>
<keyword evidence="4 8" id="KW-1133">Transmembrane helix</keyword>
<keyword evidence="7 8" id="KW-0807">Transducer</keyword>
<dbReference type="GO" id="GO:0030424">
    <property type="term" value="C:axon"/>
    <property type="evidence" value="ECO:0007669"/>
    <property type="project" value="TreeGrafter"/>
</dbReference>
<dbReference type="GO" id="GO:0030425">
    <property type="term" value="C:dendrite"/>
    <property type="evidence" value="ECO:0007669"/>
    <property type="project" value="TreeGrafter"/>
</dbReference>
<dbReference type="InterPro" id="IPR013604">
    <property type="entry name" value="7TM_chemorcpt"/>
</dbReference>
<evidence type="ECO:0000313" key="9">
    <source>
        <dbReference type="EnsemblMetazoa" id="ACHR001192-PA"/>
    </source>
</evidence>
<dbReference type="GO" id="GO:0005886">
    <property type="term" value="C:plasma membrane"/>
    <property type="evidence" value="ECO:0007669"/>
    <property type="project" value="UniProtKB-SubCell"/>
</dbReference>
<keyword evidence="10" id="KW-1185">Reference proteome</keyword>
<dbReference type="Pfam" id="PF08395">
    <property type="entry name" value="7tm_7"/>
    <property type="match status" value="1"/>
</dbReference>
<evidence type="ECO:0000256" key="1">
    <source>
        <dbReference type="ARBA" id="ARBA00004651"/>
    </source>
</evidence>
<dbReference type="VEuPathDB" id="VectorBase:ACHR001192"/>
<comment type="subcellular location">
    <subcellularLocation>
        <location evidence="1 8">Cell membrane</location>
        <topology evidence="1 8">Multi-pass membrane protein</topology>
    </subcellularLocation>
</comment>
<dbReference type="GO" id="GO:0043025">
    <property type="term" value="C:neuronal cell body"/>
    <property type="evidence" value="ECO:0007669"/>
    <property type="project" value="TreeGrafter"/>
</dbReference>
<feature type="transmembrane region" description="Helical" evidence="8">
    <location>
        <begin position="59"/>
        <end position="79"/>
    </location>
</feature>
<feature type="transmembrane region" description="Helical" evidence="8">
    <location>
        <begin position="309"/>
        <end position="331"/>
    </location>
</feature>
<dbReference type="AlphaFoldDB" id="A0A182JRR0"/>
<feature type="transmembrane region" description="Helical" evidence="8">
    <location>
        <begin position="274"/>
        <end position="297"/>
    </location>
</feature>
<feature type="transmembrane region" description="Helical" evidence="8">
    <location>
        <begin position="386"/>
        <end position="404"/>
    </location>
</feature>
<evidence type="ECO:0000313" key="10">
    <source>
        <dbReference type="Proteomes" id="UP000075881"/>
    </source>
</evidence>
<feature type="transmembrane region" description="Helical" evidence="8">
    <location>
        <begin position="185"/>
        <end position="210"/>
    </location>
</feature>
<name>A0A182JRR0_9DIPT</name>
<evidence type="ECO:0000256" key="6">
    <source>
        <dbReference type="ARBA" id="ARBA00023170"/>
    </source>
</evidence>
<dbReference type="PANTHER" id="PTHR21143:SF129">
    <property type="entry name" value="GUSTATORY RECEPTOR"/>
    <property type="match status" value="1"/>
</dbReference>
<evidence type="ECO:0000256" key="3">
    <source>
        <dbReference type="ARBA" id="ARBA00022692"/>
    </source>
</evidence>
<dbReference type="GO" id="GO:0007165">
    <property type="term" value="P:signal transduction"/>
    <property type="evidence" value="ECO:0007669"/>
    <property type="project" value="UniProtKB-KW"/>
</dbReference>
<feature type="transmembrane region" description="Helical" evidence="8">
    <location>
        <begin position="99"/>
        <end position="127"/>
    </location>
</feature>
<proteinExistence type="inferred from homology"/>
<reference evidence="10" key="1">
    <citation type="submission" date="2013-03" db="EMBL/GenBank/DDBJ databases">
        <title>The Genome Sequence of Anopheles christyi ACHKN1017.</title>
        <authorList>
            <consortium name="The Broad Institute Genomics Platform"/>
            <person name="Neafsey D.E."/>
            <person name="Besansky N."/>
            <person name="Walker B."/>
            <person name="Young S.K."/>
            <person name="Zeng Q."/>
            <person name="Gargeya S."/>
            <person name="Fitzgerald M."/>
            <person name="Haas B."/>
            <person name="Abouelleil A."/>
            <person name="Allen A.W."/>
            <person name="Alvarado L."/>
            <person name="Arachchi H.M."/>
            <person name="Berlin A.M."/>
            <person name="Chapman S.B."/>
            <person name="Gainer-Dewar J."/>
            <person name="Goldberg J."/>
            <person name="Griggs A."/>
            <person name="Gujja S."/>
            <person name="Hansen M."/>
            <person name="Howarth C."/>
            <person name="Imamovic A."/>
            <person name="Ireland A."/>
            <person name="Larimer J."/>
            <person name="McCowan C."/>
            <person name="Murphy C."/>
            <person name="Pearson M."/>
            <person name="Poon T.W."/>
            <person name="Priest M."/>
            <person name="Roberts A."/>
            <person name="Saif S."/>
            <person name="Shea T."/>
            <person name="Sisk P."/>
            <person name="Sykes S."/>
            <person name="Wortman J."/>
            <person name="Nusbaum C."/>
            <person name="Birren B."/>
        </authorList>
    </citation>
    <scope>NUCLEOTIDE SEQUENCE [LARGE SCALE GENOMIC DNA]</scope>
    <source>
        <strain evidence="10">ACHKN1017</strain>
    </source>
</reference>
<keyword evidence="2 8" id="KW-1003">Cell membrane</keyword>
<evidence type="ECO:0000256" key="5">
    <source>
        <dbReference type="ARBA" id="ARBA00023136"/>
    </source>
</evidence>
<comment type="similarity">
    <text evidence="8">Belongs to the insect chemoreceptor superfamily. Gustatory receptor (GR) family.</text>
</comment>
<dbReference type="STRING" id="43041.A0A182JRR0"/>
<dbReference type="GO" id="GO:0050909">
    <property type="term" value="P:sensory perception of taste"/>
    <property type="evidence" value="ECO:0007669"/>
    <property type="project" value="InterPro"/>
</dbReference>
<accession>A0A182JRR0</accession>
<sequence length="429" mass="49423">MLVKLYPMFILREIGNFVLRHENLYDVINLHLIALKICGELFVCRQQSTGQLYVSWKSFASFVAQLICLIMLVVGGHFAQQSYGKDDATYLHRGTSMLIRVSGVFAIVIAISNAIVGKRIWAILDCCDRFDKRMKILNAPVDHRIQKIVILMLTLVFFVGVSSCLLGFMFAIFTNYSNTLLQIVTITQIIIFVMVIVSMLCQIVIVLYLASYRFYHLRRFFEVHFLPWKSSLILLNELTAVTQFRCLTDSFLFETVMDLYSLLREAMRFIQKTYSVQLLSMTVSNIPSPTLALFGMYRSFMTSTYDMQNLIITMAASSLMYLMTYFLLTFLSTSIKYEIQRLIQCFHHFTNLNNVEYEGMMKTSADQLNNDNVTVRLGSVELNWKLVFAMLGTIISYLIILIQFDRSSGASSNSVDVENIAWWQNNTHK</sequence>
<dbReference type="EnsemblMetazoa" id="ACHR001192-RA">
    <property type="protein sequence ID" value="ACHR001192-PA"/>
    <property type="gene ID" value="ACHR001192"/>
</dbReference>
<organism evidence="9 10">
    <name type="scientific">Anopheles christyi</name>
    <dbReference type="NCBI Taxonomy" id="43041"/>
    <lineage>
        <taxon>Eukaryota</taxon>
        <taxon>Metazoa</taxon>
        <taxon>Ecdysozoa</taxon>
        <taxon>Arthropoda</taxon>
        <taxon>Hexapoda</taxon>
        <taxon>Insecta</taxon>
        <taxon>Pterygota</taxon>
        <taxon>Neoptera</taxon>
        <taxon>Endopterygota</taxon>
        <taxon>Diptera</taxon>
        <taxon>Nematocera</taxon>
        <taxon>Culicoidea</taxon>
        <taxon>Culicidae</taxon>
        <taxon>Anophelinae</taxon>
        <taxon>Anopheles</taxon>
    </lineage>
</organism>
<dbReference type="PANTHER" id="PTHR21143">
    <property type="entry name" value="INVERTEBRATE GUSTATORY RECEPTOR"/>
    <property type="match status" value="1"/>
</dbReference>
<dbReference type="Proteomes" id="UP000075881">
    <property type="component" value="Unassembled WGS sequence"/>
</dbReference>